<reference evidence="1" key="1">
    <citation type="journal article" date="2014" name="Int. J. Syst. Evol. Microbiol.">
        <title>Complete genome sequence of Corynebacterium casei LMG S-19264T (=DSM 44701T), isolated from a smear-ripened cheese.</title>
        <authorList>
            <consortium name="US DOE Joint Genome Institute (JGI-PGF)"/>
            <person name="Walter F."/>
            <person name="Albersmeier A."/>
            <person name="Kalinowski J."/>
            <person name="Ruckert C."/>
        </authorList>
    </citation>
    <scope>NUCLEOTIDE SEQUENCE</scope>
    <source>
        <strain evidence="1">CGMCC 1.15725</strain>
    </source>
</reference>
<keyword evidence="2" id="KW-1185">Reference proteome</keyword>
<organism evidence="1 2">
    <name type="scientific">Aliidongia dinghuensis</name>
    <dbReference type="NCBI Taxonomy" id="1867774"/>
    <lineage>
        <taxon>Bacteria</taxon>
        <taxon>Pseudomonadati</taxon>
        <taxon>Pseudomonadota</taxon>
        <taxon>Alphaproteobacteria</taxon>
        <taxon>Rhodospirillales</taxon>
        <taxon>Dongiaceae</taxon>
        <taxon>Aliidongia</taxon>
    </lineage>
</organism>
<dbReference type="Proteomes" id="UP000646365">
    <property type="component" value="Unassembled WGS sequence"/>
</dbReference>
<reference evidence="1" key="2">
    <citation type="submission" date="2020-09" db="EMBL/GenBank/DDBJ databases">
        <authorList>
            <person name="Sun Q."/>
            <person name="Zhou Y."/>
        </authorList>
    </citation>
    <scope>NUCLEOTIDE SEQUENCE</scope>
    <source>
        <strain evidence="1">CGMCC 1.15725</strain>
    </source>
</reference>
<dbReference type="AlphaFoldDB" id="A0A8J3E5J5"/>
<accession>A0A8J3E5J5</accession>
<gene>
    <name evidence="1" type="ORF">GCM10011611_63000</name>
</gene>
<comment type="caution">
    <text evidence="1">The sequence shown here is derived from an EMBL/GenBank/DDBJ whole genome shotgun (WGS) entry which is preliminary data.</text>
</comment>
<sequence>MEGSAETAWNAADGAAARSRFAAERFLALPGMLSAGDTALVANYYRTLIEAGWMVAVQDPVRWVTSNDPVGRALLQQFRPLVEAIAGRPLRDSYTFTAEYLPGAALPMHIDRLQCEYTISLLLDYDPLPEGERSPWPLDVESPLHAETLHFHQARGEGVLIKGRELRHGRPTALDKDRCLVIMLHYVEGDFPDEQMEPY</sequence>
<name>A0A8J3E5J5_9PROT</name>
<evidence type="ECO:0000313" key="1">
    <source>
        <dbReference type="EMBL" id="GGF47995.1"/>
    </source>
</evidence>
<evidence type="ECO:0008006" key="3">
    <source>
        <dbReference type="Google" id="ProtNLM"/>
    </source>
</evidence>
<proteinExistence type="predicted"/>
<protein>
    <recommendedName>
        <fullName evidence="3">2OG-Fe(II) oxygenase</fullName>
    </recommendedName>
</protein>
<evidence type="ECO:0000313" key="2">
    <source>
        <dbReference type="Proteomes" id="UP000646365"/>
    </source>
</evidence>
<dbReference type="EMBL" id="BMJQ01000027">
    <property type="protein sequence ID" value="GGF47995.1"/>
    <property type="molecule type" value="Genomic_DNA"/>
</dbReference>